<evidence type="ECO:0000313" key="2">
    <source>
        <dbReference type="EMBL" id="KAF4713496.1"/>
    </source>
</evidence>
<gene>
    <name evidence="2" type="ORF">FOZ63_011822</name>
</gene>
<dbReference type="Proteomes" id="UP000553632">
    <property type="component" value="Unassembled WGS sequence"/>
</dbReference>
<dbReference type="EMBL" id="JABANO010029460">
    <property type="protein sequence ID" value="KAF4713496.1"/>
    <property type="molecule type" value="Genomic_DNA"/>
</dbReference>
<dbReference type="AlphaFoldDB" id="A0A7J6R0S8"/>
<protein>
    <submittedName>
        <fullName evidence="2">Uncharacterized protein</fullName>
    </submittedName>
</protein>
<sequence>MSLILRAVATRLASRCLANKPLKVATIYSEENLTADLLSRGRLSSMPPKWVAADGLELLAALDLAAASEVRAVAKSSSKATSQRKKALREASLSTTESRQVLIDGAYATATLKQNRSAWNLYEASARAAGKS</sequence>
<feature type="non-terminal residue" evidence="2">
    <location>
        <position position="132"/>
    </location>
</feature>
<accession>A0A7J6R0S8</accession>
<proteinExistence type="predicted"/>
<keyword evidence="3" id="KW-1185">Reference proteome</keyword>
<evidence type="ECO:0000313" key="3">
    <source>
        <dbReference type="Proteomes" id="UP000553632"/>
    </source>
</evidence>
<comment type="caution">
    <text evidence="2">The sequence shown here is derived from an EMBL/GenBank/DDBJ whole genome shotgun (WGS) entry which is preliminary data.</text>
</comment>
<organism evidence="2 3">
    <name type="scientific">Perkinsus olseni</name>
    <name type="common">Perkinsus atlanticus</name>
    <dbReference type="NCBI Taxonomy" id="32597"/>
    <lineage>
        <taxon>Eukaryota</taxon>
        <taxon>Sar</taxon>
        <taxon>Alveolata</taxon>
        <taxon>Perkinsozoa</taxon>
        <taxon>Perkinsea</taxon>
        <taxon>Perkinsida</taxon>
        <taxon>Perkinsidae</taxon>
        <taxon>Perkinsus</taxon>
    </lineage>
</organism>
<feature type="region of interest" description="Disordered" evidence="1">
    <location>
        <begin position="75"/>
        <end position="95"/>
    </location>
</feature>
<name>A0A7J6R0S8_PEROL</name>
<reference evidence="2 3" key="1">
    <citation type="submission" date="2020-04" db="EMBL/GenBank/DDBJ databases">
        <title>Perkinsus olseni comparative genomics.</title>
        <authorList>
            <person name="Bogema D.R."/>
        </authorList>
    </citation>
    <scope>NUCLEOTIDE SEQUENCE [LARGE SCALE GENOMIC DNA]</scope>
    <source>
        <strain evidence="2 3">ATCC PRA-207</strain>
    </source>
</reference>
<evidence type="ECO:0000256" key="1">
    <source>
        <dbReference type="SAM" id="MobiDB-lite"/>
    </source>
</evidence>